<reference evidence="6" key="1">
    <citation type="journal article" date="2016" name="Front. Microbiol.">
        <title>Genome Sequence of the Piezophilic, Mesophilic Sulfate-Reducing Bacterium Desulfovibrio indicus J2T.</title>
        <authorList>
            <person name="Cao J."/>
            <person name="Maignien L."/>
            <person name="Shao Z."/>
            <person name="Alain K."/>
            <person name="Jebbar M."/>
        </authorList>
    </citation>
    <scope>NUCLEOTIDE SEQUENCE</scope>
    <source>
        <strain evidence="6">JCM 32048</strain>
    </source>
</reference>
<proteinExistence type="inferred from homology"/>
<dbReference type="FunFam" id="1.10.10.10:FF:000001">
    <property type="entry name" value="LysR family transcriptional regulator"/>
    <property type="match status" value="1"/>
</dbReference>
<dbReference type="GO" id="GO:0003700">
    <property type="term" value="F:DNA-binding transcription factor activity"/>
    <property type="evidence" value="ECO:0007669"/>
    <property type="project" value="InterPro"/>
</dbReference>
<dbReference type="Gene3D" id="3.40.190.10">
    <property type="entry name" value="Periplasmic binding protein-like II"/>
    <property type="match status" value="2"/>
</dbReference>
<dbReference type="GO" id="GO:0003677">
    <property type="term" value="F:DNA binding"/>
    <property type="evidence" value="ECO:0007669"/>
    <property type="project" value="UniProtKB-KW"/>
</dbReference>
<dbReference type="SUPFAM" id="SSF53850">
    <property type="entry name" value="Periplasmic binding protein-like II"/>
    <property type="match status" value="1"/>
</dbReference>
<name>A0AA37M904_9HYPH</name>
<dbReference type="SUPFAM" id="SSF46785">
    <property type="entry name" value="Winged helix' DNA-binding domain"/>
    <property type="match status" value="1"/>
</dbReference>
<dbReference type="PRINTS" id="PR00039">
    <property type="entry name" value="HTHLYSR"/>
</dbReference>
<dbReference type="EMBL" id="BPQJ01000069">
    <property type="protein sequence ID" value="GJD66566.1"/>
    <property type="molecule type" value="Genomic_DNA"/>
</dbReference>
<dbReference type="Pfam" id="PF03466">
    <property type="entry name" value="LysR_substrate"/>
    <property type="match status" value="1"/>
</dbReference>
<evidence type="ECO:0000259" key="5">
    <source>
        <dbReference type="PROSITE" id="PS50931"/>
    </source>
</evidence>
<keyword evidence="3" id="KW-0238">DNA-binding</keyword>
<evidence type="ECO:0000313" key="6">
    <source>
        <dbReference type="EMBL" id="GJD66566.1"/>
    </source>
</evidence>
<evidence type="ECO:0000256" key="3">
    <source>
        <dbReference type="ARBA" id="ARBA00023125"/>
    </source>
</evidence>
<dbReference type="InterPro" id="IPR005119">
    <property type="entry name" value="LysR_subst-bd"/>
</dbReference>
<reference evidence="6" key="2">
    <citation type="submission" date="2021-08" db="EMBL/GenBank/DDBJ databases">
        <authorList>
            <person name="Tani A."/>
            <person name="Ola A."/>
            <person name="Ogura Y."/>
            <person name="Katsura K."/>
            <person name="Hayashi T."/>
        </authorList>
    </citation>
    <scope>NUCLEOTIDE SEQUENCE</scope>
    <source>
        <strain evidence="6">JCM 32048</strain>
    </source>
</reference>
<dbReference type="Gene3D" id="1.10.10.10">
    <property type="entry name" value="Winged helix-like DNA-binding domain superfamily/Winged helix DNA-binding domain"/>
    <property type="match status" value="1"/>
</dbReference>
<dbReference type="Proteomes" id="UP001055286">
    <property type="component" value="Unassembled WGS sequence"/>
</dbReference>
<keyword evidence="7" id="KW-1185">Reference proteome</keyword>
<evidence type="ECO:0000256" key="2">
    <source>
        <dbReference type="ARBA" id="ARBA00023015"/>
    </source>
</evidence>
<dbReference type="CDD" id="cd08414">
    <property type="entry name" value="PBP2_LTTR_aromatics_like"/>
    <property type="match status" value="1"/>
</dbReference>
<evidence type="ECO:0000313" key="7">
    <source>
        <dbReference type="Proteomes" id="UP001055286"/>
    </source>
</evidence>
<sequence>MDLRHLRYFVTLAEQRHFGRAAEALNMAQPPLSQQIKALEDELGVVLFDRSTRPIALTQAGTVLLREARQILHHVSRARTATQRVGRGEGGQIVVGATGSAALDYLPPVLDAFRTRCPQAQIALREMSSPDQGAALGRGDIHVGFVRPPILDDRLSARLVHREPFIVALPDSHPLAASAAVSLADLNGTALVIFDPAEAPGFHDLIIHLCRTAGYAPAVTLSAAQMTTMLALVAASYGFALVPRSARRLALPGVAFRPLLDDPCFVDLYAVWIAARVTPLVAELLAVFDAARTASLHDEDPADHGGR</sequence>
<organism evidence="6 7">
    <name type="scientific">Methylobacterium frigidaeris</name>
    <dbReference type="NCBI Taxonomy" id="2038277"/>
    <lineage>
        <taxon>Bacteria</taxon>
        <taxon>Pseudomonadati</taxon>
        <taxon>Pseudomonadota</taxon>
        <taxon>Alphaproteobacteria</taxon>
        <taxon>Hyphomicrobiales</taxon>
        <taxon>Methylobacteriaceae</taxon>
        <taxon>Methylobacterium</taxon>
    </lineage>
</organism>
<dbReference type="InterPro" id="IPR036390">
    <property type="entry name" value="WH_DNA-bd_sf"/>
</dbReference>
<evidence type="ECO:0000256" key="1">
    <source>
        <dbReference type="ARBA" id="ARBA00009437"/>
    </source>
</evidence>
<feature type="domain" description="HTH lysR-type" evidence="5">
    <location>
        <begin position="1"/>
        <end position="58"/>
    </location>
</feature>
<dbReference type="InterPro" id="IPR036388">
    <property type="entry name" value="WH-like_DNA-bd_sf"/>
</dbReference>
<dbReference type="PANTHER" id="PTHR30346">
    <property type="entry name" value="TRANSCRIPTIONAL DUAL REGULATOR HCAR-RELATED"/>
    <property type="match status" value="1"/>
</dbReference>
<dbReference type="RefSeq" id="WP_238193560.1">
    <property type="nucleotide sequence ID" value="NZ_BPQJ01000069.1"/>
</dbReference>
<comment type="caution">
    <text evidence="6">The sequence shown here is derived from an EMBL/GenBank/DDBJ whole genome shotgun (WGS) entry which is preliminary data.</text>
</comment>
<keyword evidence="2" id="KW-0805">Transcription regulation</keyword>
<keyword evidence="4" id="KW-0804">Transcription</keyword>
<evidence type="ECO:0000256" key="4">
    <source>
        <dbReference type="ARBA" id="ARBA00023163"/>
    </source>
</evidence>
<dbReference type="AlphaFoldDB" id="A0AA37M904"/>
<dbReference type="Pfam" id="PF00126">
    <property type="entry name" value="HTH_1"/>
    <property type="match status" value="1"/>
</dbReference>
<dbReference type="PANTHER" id="PTHR30346:SF0">
    <property type="entry name" value="HCA OPERON TRANSCRIPTIONAL ACTIVATOR HCAR"/>
    <property type="match status" value="1"/>
</dbReference>
<dbReference type="GO" id="GO:0032993">
    <property type="term" value="C:protein-DNA complex"/>
    <property type="evidence" value="ECO:0007669"/>
    <property type="project" value="TreeGrafter"/>
</dbReference>
<dbReference type="InterPro" id="IPR000847">
    <property type="entry name" value="LysR_HTH_N"/>
</dbReference>
<comment type="similarity">
    <text evidence="1">Belongs to the LysR transcriptional regulatory family.</text>
</comment>
<accession>A0AA37M904</accession>
<gene>
    <name evidence="6" type="primary">catM</name>
    <name evidence="6" type="ORF">MPEAHAMD_6764</name>
</gene>
<protein>
    <submittedName>
        <fullName evidence="6">HTH-type transcriptional regulator CatM</fullName>
    </submittedName>
</protein>
<dbReference type="PROSITE" id="PS50931">
    <property type="entry name" value="HTH_LYSR"/>
    <property type="match status" value="1"/>
</dbReference>